<feature type="compositionally biased region" description="Acidic residues" evidence="1">
    <location>
        <begin position="115"/>
        <end position="145"/>
    </location>
</feature>
<name>A0A5A8CY48_CAFRO</name>
<dbReference type="Proteomes" id="UP000323011">
    <property type="component" value="Unassembled WGS sequence"/>
</dbReference>
<keyword evidence="3" id="KW-1185">Reference proteome</keyword>
<protein>
    <submittedName>
        <fullName evidence="2">Uncharacterized protein</fullName>
    </submittedName>
</protein>
<feature type="region of interest" description="Disordered" evidence="1">
    <location>
        <begin position="177"/>
        <end position="270"/>
    </location>
</feature>
<dbReference type="EMBL" id="VLTN01000001">
    <property type="protein sequence ID" value="KAA0157609.1"/>
    <property type="molecule type" value="Genomic_DNA"/>
</dbReference>
<gene>
    <name evidence="2" type="ORF">FNF29_00185</name>
</gene>
<accession>A0A5A8CY48</accession>
<comment type="caution">
    <text evidence="2">The sequence shown here is derived from an EMBL/GenBank/DDBJ whole genome shotgun (WGS) entry which is preliminary data.</text>
</comment>
<sequence>MADAATPLRTDKRPGAVVMLERAMAIVQTRALFKGPLARSEALSSTLLAWATLHAQLLSRPRVALAYLRSALKVQSDAVSLYKRRKLKRGGAAAKQDGAGAVHPSPHGQAAAGGEQEEEDGYEDDFDGDDSSAFSEDDGADDAAEAGDVVGGLPAPTAVVRRGLRKTATARLDELQAALGKTERAPGARAPGGSVRPFGAPPPGAPGAGIAGPGGGSEADEAALVDSGADSDGDSEADEDDGSDAGSTTLCGSMGIALLPAPPPTTPAARAALGEGASWVADVAAGPRPGDLLGEMSGAAEDGRRW</sequence>
<evidence type="ECO:0000256" key="1">
    <source>
        <dbReference type="SAM" id="MobiDB-lite"/>
    </source>
</evidence>
<evidence type="ECO:0000313" key="2">
    <source>
        <dbReference type="EMBL" id="KAA0157609.1"/>
    </source>
</evidence>
<feature type="region of interest" description="Disordered" evidence="1">
    <location>
        <begin position="92"/>
        <end position="153"/>
    </location>
</feature>
<evidence type="ECO:0000313" key="3">
    <source>
        <dbReference type="Proteomes" id="UP000323011"/>
    </source>
</evidence>
<dbReference type="AlphaFoldDB" id="A0A5A8CY48"/>
<feature type="compositionally biased region" description="Gly residues" evidence="1">
    <location>
        <begin position="206"/>
        <end position="217"/>
    </location>
</feature>
<reference evidence="2 3" key="1">
    <citation type="submission" date="2019-07" db="EMBL/GenBank/DDBJ databases">
        <title>Genomes of Cafeteria roenbergensis.</title>
        <authorList>
            <person name="Fischer M.G."/>
            <person name="Hackl T."/>
            <person name="Roman M."/>
        </authorList>
    </citation>
    <scope>NUCLEOTIDE SEQUENCE [LARGE SCALE GENOMIC DNA]</scope>
    <source>
        <strain evidence="2 3">BVI</strain>
    </source>
</reference>
<organism evidence="2 3">
    <name type="scientific">Cafeteria roenbergensis</name>
    <name type="common">Marine flagellate</name>
    <dbReference type="NCBI Taxonomy" id="33653"/>
    <lineage>
        <taxon>Eukaryota</taxon>
        <taxon>Sar</taxon>
        <taxon>Stramenopiles</taxon>
        <taxon>Bigyra</taxon>
        <taxon>Opalozoa</taxon>
        <taxon>Bicosoecida</taxon>
        <taxon>Cafeteriaceae</taxon>
        <taxon>Cafeteria</taxon>
    </lineage>
</organism>
<feature type="compositionally biased region" description="Low complexity" evidence="1">
    <location>
        <begin position="92"/>
        <end position="101"/>
    </location>
</feature>
<proteinExistence type="predicted"/>
<feature type="compositionally biased region" description="Acidic residues" evidence="1">
    <location>
        <begin position="218"/>
        <end position="243"/>
    </location>
</feature>